<evidence type="ECO:0000259" key="1">
    <source>
        <dbReference type="Pfam" id="PF11865"/>
    </source>
</evidence>
<proteinExistence type="predicted"/>
<gene>
    <name evidence="2" type="ORF">TGEB3V08_LOCUS1894</name>
</gene>
<sequence length="153" mass="16923">MDVEKAATVKRAKVWEVLEEAEVDRILAKANHRFKKVTRSRRLIVEGSSKLGHIKFAGRNRALSKSSKTSEPPKRRETIRVLGLLGALDPYKHKMNLGQIDSQVDSTALLSMSDNKTEAEASHGVAGRYLRVAPAMTPLDSILARAYSDGLLQ</sequence>
<protein>
    <recommendedName>
        <fullName evidence="1">Serine/threonine-protein kinase mTOR domain-containing protein</fullName>
    </recommendedName>
</protein>
<dbReference type="Pfam" id="PF11865">
    <property type="entry name" value="mTOR_dom"/>
    <property type="match status" value="1"/>
</dbReference>
<accession>A0A7R9PI25</accession>
<feature type="domain" description="Serine/threonine-protein kinase mTOR" evidence="1">
    <location>
        <begin position="70"/>
        <end position="111"/>
    </location>
</feature>
<name>A0A7R9PI25_TIMGE</name>
<dbReference type="EMBL" id="OE839576">
    <property type="protein sequence ID" value="CAD7587730.1"/>
    <property type="molecule type" value="Genomic_DNA"/>
</dbReference>
<evidence type="ECO:0000313" key="2">
    <source>
        <dbReference type="EMBL" id="CAD7587730.1"/>
    </source>
</evidence>
<organism evidence="2">
    <name type="scientific">Timema genevievae</name>
    <name type="common">Walking stick</name>
    <dbReference type="NCBI Taxonomy" id="629358"/>
    <lineage>
        <taxon>Eukaryota</taxon>
        <taxon>Metazoa</taxon>
        <taxon>Ecdysozoa</taxon>
        <taxon>Arthropoda</taxon>
        <taxon>Hexapoda</taxon>
        <taxon>Insecta</taxon>
        <taxon>Pterygota</taxon>
        <taxon>Neoptera</taxon>
        <taxon>Polyneoptera</taxon>
        <taxon>Phasmatodea</taxon>
        <taxon>Timematodea</taxon>
        <taxon>Timematoidea</taxon>
        <taxon>Timematidae</taxon>
        <taxon>Timema</taxon>
    </lineage>
</organism>
<dbReference type="AlphaFoldDB" id="A0A7R9PI25"/>
<reference evidence="2" key="1">
    <citation type="submission" date="2020-11" db="EMBL/GenBank/DDBJ databases">
        <authorList>
            <person name="Tran Van P."/>
        </authorList>
    </citation>
    <scope>NUCLEOTIDE SEQUENCE</scope>
</reference>
<dbReference type="InterPro" id="IPR024585">
    <property type="entry name" value="mTOR_dom"/>
</dbReference>